<evidence type="ECO:0000313" key="2">
    <source>
        <dbReference type="EMBL" id="OGZ09841.1"/>
    </source>
</evidence>
<gene>
    <name evidence="2" type="ORF">A3D67_02115</name>
</gene>
<comment type="caution">
    <text evidence="2">The sequence shown here is derived from an EMBL/GenBank/DDBJ whole genome shotgun (WGS) entry which is preliminary data.</text>
</comment>
<feature type="domain" description="Antitoxin SocA-like Panacea" evidence="1">
    <location>
        <begin position="32"/>
        <end position="140"/>
    </location>
</feature>
<organism evidence="2 3">
    <name type="scientific">Candidatus Lloydbacteria bacterium RIFCSPHIGHO2_02_FULL_51_22</name>
    <dbReference type="NCBI Taxonomy" id="1798663"/>
    <lineage>
        <taxon>Bacteria</taxon>
        <taxon>Candidatus Lloydiibacteriota</taxon>
    </lineage>
</organism>
<evidence type="ECO:0000313" key="3">
    <source>
        <dbReference type="Proteomes" id="UP000178099"/>
    </source>
</evidence>
<dbReference type="EMBL" id="MHLN01000046">
    <property type="protein sequence ID" value="OGZ09841.1"/>
    <property type="molecule type" value="Genomic_DNA"/>
</dbReference>
<proteinExistence type="predicted"/>
<dbReference type="AlphaFoldDB" id="A0A1G2DAB5"/>
<dbReference type="InterPro" id="IPR025272">
    <property type="entry name" value="SocA_Panacea"/>
</dbReference>
<evidence type="ECO:0000259" key="1">
    <source>
        <dbReference type="Pfam" id="PF13274"/>
    </source>
</evidence>
<name>A0A1G2DAB5_9BACT</name>
<reference evidence="2 3" key="1">
    <citation type="journal article" date="2016" name="Nat. Commun.">
        <title>Thousands of microbial genomes shed light on interconnected biogeochemical processes in an aquifer system.</title>
        <authorList>
            <person name="Anantharaman K."/>
            <person name="Brown C.T."/>
            <person name="Hug L.A."/>
            <person name="Sharon I."/>
            <person name="Castelle C.J."/>
            <person name="Probst A.J."/>
            <person name="Thomas B.C."/>
            <person name="Singh A."/>
            <person name="Wilkins M.J."/>
            <person name="Karaoz U."/>
            <person name="Brodie E.L."/>
            <person name="Williams K.H."/>
            <person name="Hubbard S.S."/>
            <person name="Banfield J.F."/>
        </authorList>
    </citation>
    <scope>NUCLEOTIDE SEQUENCE [LARGE SCALE GENOMIC DNA]</scope>
</reference>
<dbReference type="Pfam" id="PF13274">
    <property type="entry name" value="SocA_Panacea"/>
    <property type="match status" value="1"/>
</dbReference>
<sequence length="166" mass="19274">MGDMPLHREKYRNAILYLCQELKGAVHGKKKLAKLLYFADFDLYEKSQKSITGDVYYALPMGPVPSALEEITVEMTKKEMLRVEYIKEREGYNPTEVYTCLTAPDLSVFDNEEKKMLSRIVTKYGRLNGKQLEELSHAEAPYVGTELRKEIPYELAFYRGTDFREP</sequence>
<accession>A0A1G2DAB5</accession>
<dbReference type="Proteomes" id="UP000178099">
    <property type="component" value="Unassembled WGS sequence"/>
</dbReference>
<protein>
    <recommendedName>
        <fullName evidence="1">Antitoxin SocA-like Panacea domain-containing protein</fullName>
    </recommendedName>
</protein>